<dbReference type="Pfam" id="PF05685">
    <property type="entry name" value="Uma2"/>
    <property type="match status" value="1"/>
</dbReference>
<feature type="domain" description="Putative restriction endonuclease" evidence="1">
    <location>
        <begin position="18"/>
        <end position="191"/>
    </location>
</feature>
<dbReference type="InterPro" id="IPR008538">
    <property type="entry name" value="Uma2"/>
</dbReference>
<dbReference type="InterPro" id="IPR012296">
    <property type="entry name" value="Nuclease_put_TT1808"/>
</dbReference>
<dbReference type="RefSeq" id="WP_272775428.1">
    <property type="nucleotide sequence ID" value="NZ_JAQQLI010000002.1"/>
</dbReference>
<protein>
    <submittedName>
        <fullName evidence="2">Uma2 family endonuclease</fullName>
    </submittedName>
</protein>
<proteinExistence type="predicted"/>
<keyword evidence="2" id="KW-0255">Endonuclease</keyword>
<dbReference type="PANTHER" id="PTHR36558">
    <property type="entry name" value="GLR1098 PROTEIN"/>
    <property type="match status" value="1"/>
</dbReference>
<sequence length="205" mass="22741">MGVEPHEPARPGRMSGEAFRRFQDGRPDHERWELIAGVPMMMTPPTIAHNRIAGNLERLLNDALAGHDRTRLATQRPGLDLGSGDFRPEPDVGVIDADYAAGQRFVERAFLLAEIVSDSDDVRVPGTDRAWIEVKRDIYLAHPACEAVLIVEQERIEVRVFSRGAEGWIAQTLGPDEETLSLPGFGLACPVAALYEGTPLRPRRR</sequence>
<dbReference type="PANTHER" id="PTHR36558:SF1">
    <property type="entry name" value="RESTRICTION ENDONUCLEASE DOMAIN-CONTAINING PROTEIN-RELATED"/>
    <property type="match status" value="1"/>
</dbReference>
<name>A0ABT5J5A9_RHOTP</name>
<dbReference type="InterPro" id="IPR011335">
    <property type="entry name" value="Restrct_endonuc-II-like"/>
</dbReference>
<dbReference type="CDD" id="cd06260">
    <property type="entry name" value="DUF820-like"/>
    <property type="match status" value="1"/>
</dbReference>
<evidence type="ECO:0000313" key="3">
    <source>
        <dbReference type="Proteomes" id="UP001165652"/>
    </source>
</evidence>
<reference evidence="2" key="1">
    <citation type="journal article" date="2023" name="Microbiol Resour">
        <title>Genome Sequences of Rhodoplanes serenus and Two Thermotolerant Strains, Rhodoplanes tepidamans and 'Rhodoplanes cryptolactis,' Further Refine the Genus.</title>
        <authorList>
            <person name="Rayyan A.A."/>
            <person name="Kyndt J.A."/>
        </authorList>
    </citation>
    <scope>NUCLEOTIDE SEQUENCE</scope>
    <source>
        <strain evidence="2">DSM 9987</strain>
    </source>
</reference>
<comment type="caution">
    <text evidence="2">The sequence shown here is derived from an EMBL/GenBank/DDBJ whole genome shotgun (WGS) entry which is preliminary data.</text>
</comment>
<dbReference type="GO" id="GO:0004519">
    <property type="term" value="F:endonuclease activity"/>
    <property type="evidence" value="ECO:0007669"/>
    <property type="project" value="UniProtKB-KW"/>
</dbReference>
<organism evidence="2 3">
    <name type="scientific">Rhodoplanes tepidamans</name>
    <name type="common">Rhodoplanes cryptolactis</name>
    <dbReference type="NCBI Taxonomy" id="200616"/>
    <lineage>
        <taxon>Bacteria</taxon>
        <taxon>Pseudomonadati</taxon>
        <taxon>Pseudomonadota</taxon>
        <taxon>Alphaproteobacteria</taxon>
        <taxon>Hyphomicrobiales</taxon>
        <taxon>Nitrobacteraceae</taxon>
        <taxon>Rhodoplanes</taxon>
    </lineage>
</organism>
<dbReference type="SUPFAM" id="SSF52980">
    <property type="entry name" value="Restriction endonuclease-like"/>
    <property type="match status" value="1"/>
</dbReference>
<accession>A0ABT5J5A9</accession>
<gene>
    <name evidence="2" type="ORF">PQJ73_02695</name>
</gene>
<keyword evidence="2" id="KW-0540">Nuclease</keyword>
<evidence type="ECO:0000313" key="2">
    <source>
        <dbReference type="EMBL" id="MDC7784581.1"/>
    </source>
</evidence>
<dbReference type="Gene3D" id="3.90.1570.10">
    <property type="entry name" value="tt1808, chain A"/>
    <property type="match status" value="1"/>
</dbReference>
<reference evidence="2" key="2">
    <citation type="submission" date="2023-02" db="EMBL/GenBank/DDBJ databases">
        <authorList>
            <person name="Rayyan A."/>
            <person name="Meyer T."/>
            <person name="Kyndt J.A."/>
        </authorList>
    </citation>
    <scope>NUCLEOTIDE SEQUENCE</scope>
    <source>
        <strain evidence="2">DSM 9987</strain>
    </source>
</reference>
<keyword evidence="3" id="KW-1185">Reference proteome</keyword>
<keyword evidence="2" id="KW-0378">Hydrolase</keyword>
<evidence type="ECO:0000259" key="1">
    <source>
        <dbReference type="Pfam" id="PF05685"/>
    </source>
</evidence>
<dbReference type="EMBL" id="JAQQLI010000002">
    <property type="protein sequence ID" value="MDC7784581.1"/>
    <property type="molecule type" value="Genomic_DNA"/>
</dbReference>
<dbReference type="Proteomes" id="UP001165652">
    <property type="component" value="Unassembled WGS sequence"/>
</dbReference>